<feature type="compositionally biased region" description="Basic and acidic residues" evidence="3">
    <location>
        <begin position="913"/>
        <end position="924"/>
    </location>
</feature>
<feature type="compositionally biased region" description="Polar residues" evidence="3">
    <location>
        <begin position="576"/>
        <end position="609"/>
    </location>
</feature>
<dbReference type="InterPro" id="IPR045151">
    <property type="entry name" value="DCAF8"/>
</dbReference>
<dbReference type="RefSeq" id="XP_047738752.1">
    <property type="nucleotide sequence ID" value="XM_047882796.1"/>
</dbReference>
<dbReference type="InterPro" id="IPR036322">
    <property type="entry name" value="WD40_repeat_dom_sf"/>
</dbReference>
<feature type="compositionally biased region" description="Basic and acidic residues" evidence="3">
    <location>
        <begin position="449"/>
        <end position="458"/>
    </location>
</feature>
<keyword evidence="4" id="KW-1185">Reference proteome</keyword>
<evidence type="ECO:0000313" key="5">
    <source>
        <dbReference type="RefSeq" id="XP_047738752.1"/>
    </source>
</evidence>
<dbReference type="SUPFAM" id="SSF50978">
    <property type="entry name" value="WD40 repeat-like"/>
    <property type="match status" value="1"/>
</dbReference>
<dbReference type="SMART" id="SM00320">
    <property type="entry name" value="WD40"/>
    <property type="match status" value="7"/>
</dbReference>
<dbReference type="GeneID" id="108678183"/>
<feature type="region of interest" description="Disordered" evidence="3">
    <location>
        <begin position="540"/>
        <end position="643"/>
    </location>
</feature>
<keyword evidence="1" id="KW-0853">WD repeat</keyword>
<gene>
    <name evidence="5" type="primary">LOC108678183</name>
</gene>
<dbReference type="PANTHER" id="PTHR15574">
    <property type="entry name" value="WD REPEAT DOMAIN-CONTAINING FAMILY"/>
    <property type="match status" value="1"/>
</dbReference>
<dbReference type="InterPro" id="IPR015943">
    <property type="entry name" value="WD40/YVTN_repeat-like_dom_sf"/>
</dbReference>
<feature type="compositionally biased region" description="Pro residues" evidence="3">
    <location>
        <begin position="467"/>
        <end position="489"/>
    </location>
</feature>
<dbReference type="KEGG" id="hazt:108678183"/>
<feature type="compositionally biased region" description="Acidic residues" evidence="3">
    <location>
        <begin position="925"/>
        <end position="936"/>
    </location>
</feature>
<feature type="compositionally biased region" description="Low complexity" evidence="3">
    <location>
        <begin position="376"/>
        <end position="445"/>
    </location>
</feature>
<sequence>MFHYLNKRNINPKSPADVYSLAKGSPSLVQRLSLWRTMDVHNGCVNTIVWDDTGQFILSGSDDRNLVISDPFMNKILCTIPTSHRSNIFSAKFMPGCSNQKIVSCAGDGTIIYTDLKRVSETRDCRFRCHGSSVYDVVTVPGDSHCFLTCGEDATVRCFDLRDGTSCVREKCRQNVLLDMGCSATALCLNPVRPYEMAVGTMDSNIRVYDRRMVRDNDWWEQSWRAVILRMCPAELKRRQQRITCLRYDERATHILASYSSAHLYLFDTQTRRHERLSPQRGEQQGAQRGRRVGGSWVMKRLRLRGDWSDTGPQARPERLASPQNPAGALGQARPTLQGALMQRMSSMLSRMLSSSPPPSTQSPLLRMPAPHAPHAPRLSASQNLASSTAPSSSDPASSTAPSSSDPASSTAPSSSVPASSTAPPSSVPASSTAPSSPVPASSTSNQPHLEHGDDTDFHNPFSSPHNPHPIPHNPNPTPHNPHPVPHNPHPMSQETDFMPHDSYSMSHDDHSLSTIQETFRDLRQDFINRHHVDPSVCLSYSRAGTSSSSITLRKPDEAPPTHFPECSEPWPPATPSSSSRPEGDLDSSSATLTRDSETNSLDVISSPANGPPCSRSCTDNSSGRPCTVETGQADGCARPRNEGGVLTTTTSMATSAIGHRDDLKASTSAAAATPAYEAAETSEPGTSGVSGGGRAQHRRSRSPDTDDSSEDEERTSRAAKPSTRSRVARALQQHVKKMKEEAAMRVDGPADLLVPHALHTRTYVGHRNSRSPYRDVDAHVYKRQYVGHRNSRTMIKEACFWGSDHVMSGSDCGRIFVWERSTQRLVMLLDADRRVVNCVRPHPSLPLLASSGIDYDLKLWMPLLPEPTFDEERAAEVMQCNEVLLEETRDTVTVPAAFMIRVLTSLNQMRRAPRDEPPARELVSDNDDDDSDEEL</sequence>
<dbReference type="GO" id="GO:0045944">
    <property type="term" value="P:positive regulation of transcription by RNA polymerase II"/>
    <property type="evidence" value="ECO:0007669"/>
    <property type="project" value="TreeGrafter"/>
</dbReference>
<dbReference type="OMA" id="FRVRYGN"/>
<accession>A0A979FQN7</accession>
<dbReference type="Pfam" id="PF00400">
    <property type="entry name" value="WD40"/>
    <property type="match status" value="3"/>
</dbReference>
<dbReference type="Proteomes" id="UP000694843">
    <property type="component" value="Unplaced"/>
</dbReference>
<organism evidence="4 5">
    <name type="scientific">Hyalella azteca</name>
    <name type="common">Amphipod</name>
    <dbReference type="NCBI Taxonomy" id="294128"/>
    <lineage>
        <taxon>Eukaryota</taxon>
        <taxon>Metazoa</taxon>
        <taxon>Ecdysozoa</taxon>
        <taxon>Arthropoda</taxon>
        <taxon>Crustacea</taxon>
        <taxon>Multicrustacea</taxon>
        <taxon>Malacostraca</taxon>
        <taxon>Eumalacostraca</taxon>
        <taxon>Peracarida</taxon>
        <taxon>Amphipoda</taxon>
        <taxon>Senticaudata</taxon>
        <taxon>Talitrida</taxon>
        <taxon>Talitroidea</taxon>
        <taxon>Hyalellidae</taxon>
        <taxon>Hyalella</taxon>
    </lineage>
</organism>
<name>A0A979FQN7_HYAAZ</name>
<feature type="compositionally biased region" description="Polar residues" evidence="3">
    <location>
        <begin position="616"/>
        <end position="625"/>
    </location>
</feature>
<keyword evidence="2" id="KW-0677">Repeat</keyword>
<feature type="region of interest" description="Disordered" evidence="3">
    <location>
        <begin position="910"/>
        <end position="936"/>
    </location>
</feature>
<dbReference type="InterPro" id="IPR001680">
    <property type="entry name" value="WD40_rpt"/>
</dbReference>
<evidence type="ECO:0000256" key="3">
    <source>
        <dbReference type="SAM" id="MobiDB-lite"/>
    </source>
</evidence>
<protein>
    <submittedName>
        <fullName evidence="5">LOW QUALITY PROTEIN: DDB1- and CUL4-associated factor 6</fullName>
    </submittedName>
</protein>
<feature type="region of interest" description="Disordered" evidence="3">
    <location>
        <begin position="350"/>
        <end position="510"/>
    </location>
</feature>
<feature type="compositionally biased region" description="Low complexity" evidence="3">
    <location>
        <begin position="675"/>
        <end position="685"/>
    </location>
</feature>
<proteinExistence type="predicted"/>
<evidence type="ECO:0000256" key="2">
    <source>
        <dbReference type="ARBA" id="ARBA00022737"/>
    </source>
</evidence>
<dbReference type="AlphaFoldDB" id="A0A979FQN7"/>
<dbReference type="GO" id="GO:0080008">
    <property type="term" value="C:Cul4-RING E3 ubiquitin ligase complex"/>
    <property type="evidence" value="ECO:0007669"/>
    <property type="project" value="TreeGrafter"/>
</dbReference>
<dbReference type="PANTHER" id="PTHR15574:SF39">
    <property type="entry name" value="DDB1- AND CUL4-ASSOCIATED FACTOR 6"/>
    <property type="match status" value="1"/>
</dbReference>
<evidence type="ECO:0000256" key="1">
    <source>
        <dbReference type="ARBA" id="ARBA00022574"/>
    </source>
</evidence>
<dbReference type="OrthoDB" id="4869960at2759"/>
<dbReference type="GO" id="GO:0005737">
    <property type="term" value="C:cytoplasm"/>
    <property type="evidence" value="ECO:0007669"/>
    <property type="project" value="TreeGrafter"/>
</dbReference>
<feature type="compositionally biased region" description="Polar residues" evidence="3">
    <location>
        <begin position="543"/>
        <end position="552"/>
    </location>
</feature>
<reference evidence="5" key="1">
    <citation type="submission" date="2025-08" db="UniProtKB">
        <authorList>
            <consortium name="RefSeq"/>
        </authorList>
    </citation>
    <scope>IDENTIFICATION</scope>
    <source>
        <tissue evidence="5">Whole organism</tissue>
    </source>
</reference>
<feature type="region of interest" description="Disordered" evidence="3">
    <location>
        <begin position="275"/>
        <end position="332"/>
    </location>
</feature>
<dbReference type="Gene3D" id="2.130.10.10">
    <property type="entry name" value="YVTN repeat-like/Quinoprotein amine dehydrogenase"/>
    <property type="match status" value="2"/>
</dbReference>
<evidence type="ECO:0000313" key="4">
    <source>
        <dbReference type="Proteomes" id="UP000694843"/>
    </source>
</evidence>
<feature type="region of interest" description="Disordered" evidence="3">
    <location>
        <begin position="675"/>
        <end position="733"/>
    </location>
</feature>